<dbReference type="InterPro" id="IPR041236">
    <property type="entry name" value="PriA_C"/>
</dbReference>
<evidence type="ECO:0000256" key="7">
    <source>
        <dbReference type="ARBA" id="ARBA00022833"/>
    </source>
</evidence>
<dbReference type="KEGG" id="tle:Tlet_0450"/>
<dbReference type="GO" id="GO:0016787">
    <property type="term" value="F:hydrolase activity"/>
    <property type="evidence" value="ECO:0007669"/>
    <property type="project" value="UniProtKB-KW"/>
</dbReference>
<evidence type="ECO:0000256" key="6">
    <source>
        <dbReference type="ARBA" id="ARBA00022806"/>
    </source>
</evidence>
<dbReference type="GO" id="GO:1990077">
    <property type="term" value="C:primosome complex"/>
    <property type="evidence" value="ECO:0007669"/>
    <property type="project" value="UniProtKB-UniRule"/>
</dbReference>
<comment type="function">
    <text evidence="11">Initiates the restart of stalled replication forks, which reloads the replicative helicase on sites other than the origin of replication. Recognizes and binds to abandoned replication forks and remodels them to uncover a helicase loading site. Promotes assembly of the primosome at these replication forks.</text>
</comment>
<dbReference type="PANTHER" id="PTHR30580">
    <property type="entry name" value="PRIMOSOMAL PROTEIN N"/>
    <property type="match status" value="1"/>
</dbReference>
<dbReference type="EMBL" id="CP000812">
    <property type="protein sequence ID" value="ABV33017.1"/>
    <property type="molecule type" value="Genomic_DNA"/>
</dbReference>
<keyword evidence="2 11" id="KW-0235">DNA replication</keyword>
<dbReference type="InterPro" id="IPR027417">
    <property type="entry name" value="P-loop_NTPase"/>
</dbReference>
<dbReference type="GO" id="GO:0008270">
    <property type="term" value="F:zinc ion binding"/>
    <property type="evidence" value="ECO:0007669"/>
    <property type="project" value="UniProtKB-UniRule"/>
</dbReference>
<dbReference type="Gene3D" id="3.40.1440.60">
    <property type="entry name" value="PriA, 3(prime) DNA-binding domain"/>
    <property type="match status" value="1"/>
</dbReference>
<keyword evidence="6" id="KW-0347">Helicase</keyword>
<keyword evidence="9 11" id="KW-0238">DNA-binding</keyword>
<feature type="binding site" evidence="11">
    <location>
        <position position="459"/>
    </location>
    <ligand>
        <name>Zn(2+)</name>
        <dbReference type="ChEBI" id="CHEBI:29105"/>
        <label>1</label>
    </ligand>
</feature>
<evidence type="ECO:0000256" key="11">
    <source>
        <dbReference type="HAMAP-Rule" id="MF_00983"/>
    </source>
</evidence>
<dbReference type="InterPro" id="IPR005259">
    <property type="entry name" value="PriA"/>
</dbReference>
<organism evidence="15 16">
    <name type="scientific">Pseudothermotoga lettingae (strain ATCC BAA-301 / DSM 14385 / NBRC 107922 / TMO)</name>
    <name type="common">Thermotoga lettingae</name>
    <dbReference type="NCBI Taxonomy" id="416591"/>
    <lineage>
        <taxon>Bacteria</taxon>
        <taxon>Thermotogati</taxon>
        <taxon>Thermotogota</taxon>
        <taxon>Thermotogae</taxon>
        <taxon>Thermotogales</taxon>
        <taxon>Thermotogaceae</taxon>
        <taxon>Pseudothermotoga</taxon>
    </lineage>
</organism>
<keyword evidence="1 11" id="KW-0639">Primosome</keyword>
<proteinExistence type="inferred from homology"/>
<dbReference type="InterPro" id="IPR040498">
    <property type="entry name" value="PriA_CRR"/>
</dbReference>
<dbReference type="GO" id="GO:0006270">
    <property type="term" value="P:DNA replication initiation"/>
    <property type="evidence" value="ECO:0007669"/>
    <property type="project" value="TreeGrafter"/>
</dbReference>
<dbReference type="STRING" id="416591.Tlet_0450"/>
<dbReference type="PANTHER" id="PTHR30580:SF0">
    <property type="entry name" value="PRIMOSOMAL PROTEIN N"/>
    <property type="match status" value="1"/>
</dbReference>
<dbReference type="GO" id="GO:0006310">
    <property type="term" value="P:DNA recombination"/>
    <property type="evidence" value="ECO:0007669"/>
    <property type="project" value="InterPro"/>
</dbReference>
<feature type="binding site" evidence="11">
    <location>
        <position position="468"/>
    </location>
    <ligand>
        <name>Zn(2+)</name>
        <dbReference type="ChEBI" id="CHEBI:29105"/>
        <label>2</label>
    </ligand>
</feature>
<feature type="domain" description="Primosomal protein N' 3' DNA-binding" evidence="12">
    <location>
        <begin position="9"/>
        <end position="99"/>
    </location>
</feature>
<name>A8F4D3_PSELT</name>
<dbReference type="Pfam" id="PF18074">
    <property type="entry name" value="PriA_C"/>
    <property type="match status" value="1"/>
</dbReference>
<keyword evidence="5" id="KW-0378">Hydrolase</keyword>
<dbReference type="Pfam" id="PF17764">
    <property type="entry name" value="PriA_3primeBD"/>
    <property type="match status" value="1"/>
</dbReference>
<evidence type="ECO:0000313" key="15">
    <source>
        <dbReference type="EMBL" id="ABV33017.1"/>
    </source>
</evidence>
<evidence type="ECO:0000256" key="8">
    <source>
        <dbReference type="ARBA" id="ARBA00022840"/>
    </source>
</evidence>
<dbReference type="GO" id="GO:0006302">
    <property type="term" value="P:double-strand break repair"/>
    <property type="evidence" value="ECO:0007669"/>
    <property type="project" value="InterPro"/>
</dbReference>
<dbReference type="AlphaFoldDB" id="A8F4D3"/>
<comment type="caution">
    <text evidence="11">As this protein does not have any detectable helicase domains, it probably does not have helicase activity.</text>
</comment>
<evidence type="ECO:0000259" key="12">
    <source>
        <dbReference type="Pfam" id="PF17764"/>
    </source>
</evidence>
<keyword evidence="3 11" id="KW-0479">Metal-binding</keyword>
<feature type="domain" description="Primosomal protein N C-terminal" evidence="13">
    <location>
        <begin position="649"/>
        <end position="729"/>
    </location>
</feature>
<keyword evidence="4 11" id="KW-0547">Nucleotide-binding</keyword>
<dbReference type="InterPro" id="IPR041222">
    <property type="entry name" value="PriA_3primeBD"/>
</dbReference>
<sequence>MIYEIAISKIPLRKSFLYQYSGELESGERVLVSFNSRDCVGYVLCQSELSDNIDLREIKEIKERIDGLSFVNPRDVELIKWVARRFYSPIGQLFDMMIPAFVDDYAKTMVESTSELIPLESMSLSEFISKYGEKTLKMYLKKGYIKLRRIFAAKQPRPRVGNLYLFLNKNLEEAILTAKNPDEYDVLNYLFANEGATVNQVVESTGVTVKKIRKMMDKGLLRASDMPSIQSALIEKNRENQLIIDDNEPEKKVISGGTVEERFNLILPLIKNAIESGCSVLYLVPLSSQIPYIAGMVQKSLDVRTYVYHGNLSKSQKALVWISAYKGETGVYIGTRNTVFLPIKKLGAIVVENDEDESYYQFEEPVFDCVEVAQKRAFLYDVPLILSSASGRLDDFSDLENSCILKLQTSSRNVILVDMKKQNSFLSDQLVENMRKVLNDGKNILLLTRRKGYSPFVRCLVCGYTVLCPNCDVAMSFHKSENLYKCHQCGYVEQVSDICPKCGAHALYPKGFGTERIERLIKYNFPSARVARIDRDTTNFRELLNRLFEFQKGELDILVGTRIILHGFTYPKLGLLGFVDIDSLLFQPDYNSKIRVYQQLRQGLQMAPNALMVIQTAEPDSDLIKYLFSSEYCFYQEELERRKSGNYPPYSFLVQVVLESDNPSIGWDLISSCVDSLRDEEVLGPVEHAVFKLKGKYRFHFLIKTRELDDTLSKLDGKLNEIGWKGWRVFINPPHLW</sequence>
<protein>
    <recommendedName>
        <fullName evidence="11">Probable replication restart protein PriA</fullName>
    </recommendedName>
    <alternativeName>
        <fullName evidence="11">Putative ATP-dependent DNA helicase PriA</fullName>
    </alternativeName>
</protein>
<keyword evidence="8 11" id="KW-0067">ATP-binding</keyword>
<keyword evidence="7 11" id="KW-0862">Zinc</keyword>
<dbReference type="HAMAP" id="MF_00983">
    <property type="entry name" value="PriA"/>
    <property type="match status" value="1"/>
</dbReference>
<evidence type="ECO:0000256" key="10">
    <source>
        <dbReference type="ARBA" id="ARBA00023235"/>
    </source>
</evidence>
<dbReference type="Gene3D" id="3.40.50.300">
    <property type="entry name" value="P-loop containing nucleotide triphosphate hydrolases"/>
    <property type="match status" value="2"/>
</dbReference>
<evidence type="ECO:0000259" key="13">
    <source>
        <dbReference type="Pfam" id="PF18074"/>
    </source>
</evidence>
<evidence type="ECO:0000256" key="4">
    <source>
        <dbReference type="ARBA" id="ARBA00022741"/>
    </source>
</evidence>
<feature type="binding site" evidence="11">
    <location>
        <position position="502"/>
    </location>
    <ligand>
        <name>Zn(2+)</name>
        <dbReference type="ChEBI" id="CHEBI:29105"/>
        <label>1</label>
    </ligand>
</feature>
<dbReference type="GO" id="GO:0043138">
    <property type="term" value="F:3'-5' DNA helicase activity"/>
    <property type="evidence" value="ECO:0007669"/>
    <property type="project" value="TreeGrafter"/>
</dbReference>
<evidence type="ECO:0000256" key="5">
    <source>
        <dbReference type="ARBA" id="ARBA00022801"/>
    </source>
</evidence>
<dbReference type="GO" id="GO:0003677">
    <property type="term" value="F:DNA binding"/>
    <property type="evidence" value="ECO:0007669"/>
    <property type="project" value="UniProtKB-UniRule"/>
</dbReference>
<dbReference type="GO" id="GO:0006269">
    <property type="term" value="P:DNA replication, synthesis of primer"/>
    <property type="evidence" value="ECO:0007669"/>
    <property type="project" value="UniProtKB-KW"/>
</dbReference>
<evidence type="ECO:0000256" key="2">
    <source>
        <dbReference type="ARBA" id="ARBA00022705"/>
    </source>
</evidence>
<reference evidence="15 16" key="1">
    <citation type="submission" date="2007-08" db="EMBL/GenBank/DDBJ databases">
        <title>Complete sequence of Thermotoga lettingae TMO.</title>
        <authorList>
            <consortium name="US DOE Joint Genome Institute"/>
            <person name="Copeland A."/>
            <person name="Lucas S."/>
            <person name="Lapidus A."/>
            <person name="Barry K."/>
            <person name="Glavina del Rio T."/>
            <person name="Dalin E."/>
            <person name="Tice H."/>
            <person name="Pitluck S."/>
            <person name="Foster B."/>
            <person name="Bruce D."/>
            <person name="Schmutz J."/>
            <person name="Larimer F."/>
            <person name="Land M."/>
            <person name="Hauser L."/>
            <person name="Kyrpides N."/>
            <person name="Mikhailova N."/>
            <person name="Nelson K."/>
            <person name="Gogarten J.P."/>
            <person name="Noll K."/>
            <person name="Richardson P."/>
        </authorList>
    </citation>
    <scope>NUCLEOTIDE SEQUENCE [LARGE SCALE GENOMIC DNA]</scope>
    <source>
        <strain evidence="16">ATCC BAA-301 / DSM 14385 / NBRC 107922 / TMO</strain>
    </source>
</reference>
<evidence type="ECO:0000256" key="1">
    <source>
        <dbReference type="ARBA" id="ARBA00022515"/>
    </source>
</evidence>
<keyword evidence="10" id="KW-0413">Isomerase</keyword>
<feature type="binding site" evidence="11">
    <location>
        <position position="471"/>
    </location>
    <ligand>
        <name>Zn(2+)</name>
        <dbReference type="ChEBI" id="CHEBI:29105"/>
        <label>2</label>
    </ligand>
</feature>
<feature type="binding site" evidence="11">
    <location>
        <position position="489"/>
    </location>
    <ligand>
        <name>Zn(2+)</name>
        <dbReference type="ChEBI" id="CHEBI:29105"/>
        <label>2</label>
    </ligand>
</feature>
<feature type="binding site" evidence="11">
    <location>
        <position position="462"/>
    </location>
    <ligand>
        <name>Zn(2+)</name>
        <dbReference type="ChEBI" id="CHEBI:29105"/>
        <label>1</label>
    </ligand>
</feature>
<dbReference type="NCBIfam" id="TIGR00595">
    <property type="entry name" value="priA"/>
    <property type="match status" value="1"/>
</dbReference>
<gene>
    <name evidence="11" type="primary">priA</name>
    <name evidence="15" type="ordered locus">Tlet_0450</name>
</gene>
<keyword evidence="16" id="KW-1185">Reference proteome</keyword>
<evidence type="ECO:0000259" key="14">
    <source>
        <dbReference type="Pfam" id="PF18319"/>
    </source>
</evidence>
<dbReference type="Proteomes" id="UP000002016">
    <property type="component" value="Chromosome"/>
</dbReference>
<dbReference type="HOGENOM" id="CLU_013353_4_1_0"/>
<dbReference type="SUPFAM" id="SSF52540">
    <property type="entry name" value="P-loop containing nucleoside triphosphate hydrolases"/>
    <property type="match status" value="2"/>
</dbReference>
<feature type="binding site" evidence="11">
    <location>
        <position position="499"/>
    </location>
    <ligand>
        <name>Zn(2+)</name>
        <dbReference type="ChEBI" id="CHEBI:29105"/>
        <label>1</label>
    </ligand>
</feature>
<accession>A8F4D3</accession>
<comment type="subunit">
    <text evidence="11">Component of the replication restart primosome.</text>
</comment>
<comment type="cofactor">
    <cofactor evidence="11">
        <name>Zn(2+)</name>
        <dbReference type="ChEBI" id="CHEBI:29105"/>
    </cofactor>
    <text evidence="11">Binds 2 zinc ions per subunit.</text>
</comment>
<evidence type="ECO:0000256" key="9">
    <source>
        <dbReference type="ARBA" id="ARBA00023125"/>
    </source>
</evidence>
<comment type="similarity">
    <text evidence="11">Belongs to the helicase family. PriA subfamily.</text>
</comment>
<dbReference type="Pfam" id="PF18319">
    <property type="entry name" value="Zn_ribbon_PriA"/>
    <property type="match status" value="1"/>
</dbReference>
<dbReference type="InterPro" id="IPR042115">
    <property type="entry name" value="PriA_3primeBD_sf"/>
</dbReference>
<evidence type="ECO:0000313" key="16">
    <source>
        <dbReference type="Proteomes" id="UP000002016"/>
    </source>
</evidence>
<dbReference type="RefSeq" id="WP_012002498.1">
    <property type="nucleotide sequence ID" value="NC_009828.1"/>
</dbReference>
<feature type="binding site" evidence="11">
    <location>
        <position position="486"/>
    </location>
    <ligand>
        <name>Zn(2+)</name>
        <dbReference type="ChEBI" id="CHEBI:29105"/>
        <label>2</label>
    </ligand>
</feature>
<dbReference type="GO" id="GO:0005524">
    <property type="term" value="F:ATP binding"/>
    <property type="evidence" value="ECO:0007669"/>
    <property type="project" value="UniProtKB-UniRule"/>
</dbReference>
<feature type="domain" description="PriA DNA helicase Cys-rich region (CRR)" evidence="14">
    <location>
        <begin position="468"/>
        <end position="492"/>
    </location>
</feature>
<reference evidence="15 16" key="2">
    <citation type="journal article" date="2009" name="Proc. Natl. Acad. Sci. U.S.A.">
        <title>On the chimeric nature, thermophilic origin, and phylogenetic placement of the Thermotogales.</title>
        <authorList>
            <person name="Zhaxybayeva O."/>
            <person name="Swithers K.S."/>
            <person name="Lapierre P."/>
            <person name="Fournier G.P."/>
            <person name="Bickhart D.M."/>
            <person name="DeBoy R.T."/>
            <person name="Nelson K.E."/>
            <person name="Nesbo C.L."/>
            <person name="Doolittle W.F."/>
            <person name="Gogarten J.P."/>
            <person name="Noll K.M."/>
        </authorList>
    </citation>
    <scope>NUCLEOTIDE SEQUENCE [LARGE SCALE GENOMIC DNA]</scope>
    <source>
        <strain evidence="16">ATCC BAA-301 / DSM 14385 / NBRC 107922 / TMO</strain>
    </source>
</reference>
<dbReference type="eggNOG" id="COG1198">
    <property type="taxonomic scope" value="Bacteria"/>
</dbReference>
<evidence type="ECO:0000256" key="3">
    <source>
        <dbReference type="ARBA" id="ARBA00022723"/>
    </source>
</evidence>